<feature type="domain" description="Carbohydrate kinase FGGY N-terminal" evidence="1">
    <location>
        <begin position="4"/>
        <end position="56"/>
    </location>
</feature>
<dbReference type="GO" id="GO:0005975">
    <property type="term" value="P:carbohydrate metabolic process"/>
    <property type="evidence" value="ECO:0007669"/>
    <property type="project" value="InterPro"/>
</dbReference>
<evidence type="ECO:0000313" key="2">
    <source>
        <dbReference type="EMBL" id="SHI31044.1"/>
    </source>
</evidence>
<dbReference type="OrthoDB" id="9805576at2"/>
<organism evidence="2 3">
    <name type="scientific">Tangfeifania diversioriginum</name>
    <dbReference type="NCBI Taxonomy" id="1168035"/>
    <lineage>
        <taxon>Bacteria</taxon>
        <taxon>Pseudomonadati</taxon>
        <taxon>Bacteroidota</taxon>
        <taxon>Bacteroidia</taxon>
        <taxon>Marinilabiliales</taxon>
        <taxon>Prolixibacteraceae</taxon>
        <taxon>Tangfeifania</taxon>
    </lineage>
</organism>
<dbReference type="AlphaFoldDB" id="A0A1M6A3G7"/>
<dbReference type="Pfam" id="PF00370">
    <property type="entry name" value="FGGY_N"/>
    <property type="match status" value="1"/>
</dbReference>
<keyword evidence="2" id="KW-0418">Kinase</keyword>
<accession>A0A1M6A3G7</accession>
<evidence type="ECO:0000313" key="3">
    <source>
        <dbReference type="Proteomes" id="UP000184050"/>
    </source>
</evidence>
<proteinExistence type="predicted"/>
<dbReference type="SUPFAM" id="SSF53067">
    <property type="entry name" value="Actin-like ATPase domain"/>
    <property type="match status" value="1"/>
</dbReference>
<sequence length="64" mass="7793">MQKYMRALNSGTTSNRGILFNHRGEITDTAQQEFEQIYPHPEWVEHRPSDIWENNQDLQYLFFY</sequence>
<keyword evidence="2" id="KW-0808">Transferase</keyword>
<gene>
    <name evidence="2" type="ORF">SAMN05444280_10149</name>
</gene>
<dbReference type="STRING" id="1168035.SAMN05444280_10149"/>
<name>A0A1M6A3G7_9BACT</name>
<dbReference type="Proteomes" id="UP000184050">
    <property type="component" value="Unassembled WGS sequence"/>
</dbReference>
<dbReference type="InterPro" id="IPR043129">
    <property type="entry name" value="ATPase_NBD"/>
</dbReference>
<reference evidence="2 3" key="1">
    <citation type="submission" date="2016-11" db="EMBL/GenBank/DDBJ databases">
        <authorList>
            <person name="Jaros S."/>
            <person name="Januszkiewicz K."/>
            <person name="Wedrychowicz H."/>
        </authorList>
    </citation>
    <scope>NUCLEOTIDE SEQUENCE [LARGE SCALE GENOMIC DNA]</scope>
    <source>
        <strain evidence="2 3">DSM 27063</strain>
    </source>
</reference>
<dbReference type="InterPro" id="IPR018484">
    <property type="entry name" value="FGGY_N"/>
</dbReference>
<protein>
    <submittedName>
        <fullName evidence="2">FGGY family of carbohydrate kinases, N-terminal domain</fullName>
    </submittedName>
</protein>
<keyword evidence="3" id="KW-1185">Reference proteome</keyword>
<dbReference type="EMBL" id="FQZE01000001">
    <property type="protein sequence ID" value="SHI31044.1"/>
    <property type="molecule type" value="Genomic_DNA"/>
</dbReference>
<evidence type="ECO:0000259" key="1">
    <source>
        <dbReference type="Pfam" id="PF00370"/>
    </source>
</evidence>
<dbReference type="GO" id="GO:0016301">
    <property type="term" value="F:kinase activity"/>
    <property type="evidence" value="ECO:0007669"/>
    <property type="project" value="UniProtKB-KW"/>
</dbReference>
<dbReference type="RefSeq" id="WP_073163826.1">
    <property type="nucleotide sequence ID" value="NZ_FQZE01000001.1"/>
</dbReference>
<dbReference type="Gene3D" id="3.30.420.40">
    <property type="match status" value="1"/>
</dbReference>